<name>A0ABW4ZWU5_9BACL</name>
<dbReference type="EMBL" id="JBHUIO010000005">
    <property type="protein sequence ID" value="MFD2169903.1"/>
    <property type="molecule type" value="Genomic_DNA"/>
</dbReference>
<dbReference type="Pfam" id="PF01590">
    <property type="entry name" value="GAF"/>
    <property type="match status" value="1"/>
</dbReference>
<dbReference type="Gene3D" id="3.30.450.40">
    <property type="match status" value="1"/>
</dbReference>
<evidence type="ECO:0000259" key="1">
    <source>
        <dbReference type="Pfam" id="PF01590"/>
    </source>
</evidence>
<dbReference type="InterPro" id="IPR029016">
    <property type="entry name" value="GAF-like_dom_sf"/>
</dbReference>
<dbReference type="Proteomes" id="UP001597343">
    <property type="component" value="Unassembled WGS sequence"/>
</dbReference>
<keyword evidence="3" id="KW-1185">Reference proteome</keyword>
<feature type="domain" description="GAF" evidence="1">
    <location>
        <begin position="4"/>
        <end position="137"/>
    </location>
</feature>
<gene>
    <name evidence="2" type="ORF">ACFSOY_07840</name>
</gene>
<evidence type="ECO:0000313" key="3">
    <source>
        <dbReference type="Proteomes" id="UP001597343"/>
    </source>
</evidence>
<dbReference type="SUPFAM" id="SSF55781">
    <property type="entry name" value="GAF domain-like"/>
    <property type="match status" value="1"/>
</dbReference>
<comment type="caution">
    <text evidence="2">The sequence shown here is derived from an EMBL/GenBank/DDBJ whole genome shotgun (WGS) entry which is preliminary data.</text>
</comment>
<reference evidence="3" key="1">
    <citation type="journal article" date="2019" name="Int. J. Syst. Evol. Microbiol.">
        <title>The Global Catalogue of Microorganisms (GCM) 10K type strain sequencing project: providing services to taxonomists for standard genome sequencing and annotation.</title>
        <authorList>
            <consortium name="The Broad Institute Genomics Platform"/>
            <consortium name="The Broad Institute Genome Sequencing Center for Infectious Disease"/>
            <person name="Wu L."/>
            <person name="Ma J."/>
        </authorList>
    </citation>
    <scope>NUCLEOTIDE SEQUENCE [LARGE SCALE GENOMIC DNA]</scope>
    <source>
        <strain evidence="3">CGMCC 1.13574</strain>
    </source>
</reference>
<protein>
    <submittedName>
        <fullName evidence="2">GAF domain-containing protein</fullName>
    </submittedName>
</protein>
<dbReference type="InterPro" id="IPR003018">
    <property type="entry name" value="GAF"/>
</dbReference>
<proteinExistence type="predicted"/>
<sequence>MLHMQEQIQQELDSLRRFIGVDFVALALTEPLEHTIRFQYVSGNRNDRYKRIVLRPGIGLAGKVIRMGRPILMHFTEPQSLDDPREYPILLAEGLKSVAGVPMEVDGRVLGMMLVGSRTYREFIDNDVAHISQKAHQFTKWLQLLPDFA</sequence>
<accession>A0ABW4ZWU5</accession>
<organism evidence="2 3">
    <name type="scientific">Tumebacillus lipolyticus</name>
    <dbReference type="NCBI Taxonomy" id="1280370"/>
    <lineage>
        <taxon>Bacteria</taxon>
        <taxon>Bacillati</taxon>
        <taxon>Bacillota</taxon>
        <taxon>Bacilli</taxon>
        <taxon>Bacillales</taxon>
        <taxon>Alicyclobacillaceae</taxon>
        <taxon>Tumebacillus</taxon>
    </lineage>
</organism>
<dbReference type="RefSeq" id="WP_386045412.1">
    <property type="nucleotide sequence ID" value="NZ_JBHUIO010000005.1"/>
</dbReference>
<evidence type="ECO:0000313" key="2">
    <source>
        <dbReference type="EMBL" id="MFD2169903.1"/>
    </source>
</evidence>